<evidence type="ECO:0000256" key="4">
    <source>
        <dbReference type="ARBA" id="ARBA00011685"/>
    </source>
</evidence>
<dbReference type="GO" id="GO:0003697">
    <property type="term" value="F:single-stranded DNA binding"/>
    <property type="evidence" value="ECO:0007669"/>
    <property type="project" value="InterPro"/>
</dbReference>
<evidence type="ECO:0000313" key="17">
    <source>
        <dbReference type="Proteomes" id="UP000694925"/>
    </source>
</evidence>
<evidence type="ECO:0000256" key="14">
    <source>
        <dbReference type="ARBA" id="ARBA00025410"/>
    </source>
</evidence>
<dbReference type="GO" id="GO:0043565">
    <property type="term" value="F:sequence-specific DNA binding"/>
    <property type="evidence" value="ECO:0007669"/>
    <property type="project" value="InterPro"/>
</dbReference>
<proteinExistence type="inferred from homology"/>
<keyword evidence="16" id="KW-0479">Metal-binding</keyword>
<dbReference type="GO" id="GO:0004519">
    <property type="term" value="F:endonuclease activity"/>
    <property type="evidence" value="ECO:0007669"/>
    <property type="project" value="UniProtKB-KW"/>
</dbReference>
<dbReference type="InterPro" id="IPR033956">
    <property type="entry name" value="Translin"/>
</dbReference>
<evidence type="ECO:0000256" key="3">
    <source>
        <dbReference type="ARBA" id="ARBA00005902"/>
    </source>
</evidence>
<sequence length="194" mass="22663">MILQNIHNENETEENIIVSQYCAKSRDLLEDVRKNYEKLASVVPKDQYYRYNDQWRFVTQKLCFLVSLIVYLEIRTLVSKEVVAQVLGVKNNREEGFHLDLEDYLMGLLQLAAELSRFAVNSVTNGYYDRPIEIARFINELNAGFRLLNLKNDSLRKRFDGLKYSVKKVEEVVYDLSIRGLKPSTNPENSKETD</sequence>
<accession>A0AAJ7RXX2</accession>
<evidence type="ECO:0000256" key="13">
    <source>
        <dbReference type="ARBA" id="ARBA00025374"/>
    </source>
</evidence>
<keyword evidence="16" id="KW-0460">Magnesium</keyword>
<keyword evidence="9" id="KW-0378">Hydrolase</keyword>
<dbReference type="Proteomes" id="UP000694925">
    <property type="component" value="Unplaced"/>
</dbReference>
<keyword evidence="17" id="KW-1185">Reference proteome</keyword>
<comment type="function">
    <text evidence="13">DNA-binding protein that specifically recognizes consensus sequences at the breakpoint junctions in chromosomal translocations, mostly involving immunoglobulin (Ig)/T-cell receptor gene segments. Seems to recognize single-stranded DNA ends generated by staggered breaks occurring at recombination hot spots.</text>
</comment>
<dbReference type="InterPro" id="IPR016068">
    <property type="entry name" value="Translin_N"/>
</dbReference>
<dbReference type="InterPro" id="IPR036081">
    <property type="entry name" value="Translin_sf"/>
</dbReference>
<dbReference type="RefSeq" id="XP_026667168.1">
    <property type="nucleotide sequence ID" value="XM_026811367.1"/>
</dbReference>
<dbReference type="InterPro" id="IPR002848">
    <property type="entry name" value="Translin_fam"/>
</dbReference>
<keyword evidence="6" id="KW-0963">Cytoplasm</keyword>
<dbReference type="Pfam" id="PF01997">
    <property type="entry name" value="Translin"/>
    <property type="match status" value="1"/>
</dbReference>
<dbReference type="SUPFAM" id="SSF74784">
    <property type="entry name" value="Translin"/>
    <property type="match status" value="1"/>
</dbReference>
<dbReference type="GeneID" id="108622281"/>
<protein>
    <recommendedName>
        <fullName evidence="5">Translin</fullName>
    </recommendedName>
    <alternativeName>
        <fullName evidence="15">Component 3 of promoter of RISC</fullName>
    </alternativeName>
</protein>
<keyword evidence="12" id="KW-0539">Nucleus</keyword>
<name>A0AAJ7RXX2_9HYME</name>
<keyword evidence="10" id="KW-0694">RNA-binding</keyword>
<dbReference type="FunFam" id="1.20.58.200:FF:000002">
    <property type="entry name" value="Putative translin"/>
    <property type="match status" value="1"/>
</dbReference>
<keyword evidence="8" id="KW-0255">Endonuclease</keyword>
<dbReference type="GO" id="GO:0005737">
    <property type="term" value="C:cytoplasm"/>
    <property type="evidence" value="ECO:0007669"/>
    <property type="project" value="UniProtKB-SubCell"/>
</dbReference>
<keyword evidence="7" id="KW-0540">Nuclease</keyword>
<dbReference type="GO" id="GO:0005634">
    <property type="term" value="C:nucleus"/>
    <property type="evidence" value="ECO:0007669"/>
    <property type="project" value="UniProtKB-SubCell"/>
</dbReference>
<dbReference type="Gene3D" id="1.20.58.190">
    <property type="entry name" value="Translin, domain 1"/>
    <property type="match status" value="1"/>
</dbReference>
<dbReference type="InterPro" id="IPR016069">
    <property type="entry name" value="Translin_C"/>
</dbReference>
<dbReference type="Gene3D" id="1.20.58.200">
    <property type="entry name" value="Translin, domain 2"/>
    <property type="match status" value="1"/>
</dbReference>
<evidence type="ECO:0000256" key="1">
    <source>
        <dbReference type="ARBA" id="ARBA00004123"/>
    </source>
</evidence>
<evidence type="ECO:0000256" key="5">
    <source>
        <dbReference type="ARBA" id="ARBA00022196"/>
    </source>
</evidence>
<evidence type="ECO:0000256" key="16">
    <source>
        <dbReference type="PIRSR" id="PIRSR602848-1"/>
    </source>
</evidence>
<dbReference type="GO" id="GO:0016070">
    <property type="term" value="P:RNA metabolic process"/>
    <property type="evidence" value="ECO:0007669"/>
    <property type="project" value="InterPro"/>
</dbReference>
<comment type="similarity">
    <text evidence="3">Belongs to the translin family.</text>
</comment>
<dbReference type="RefSeq" id="XP_026667167.1">
    <property type="nucleotide sequence ID" value="XM_026811366.1"/>
</dbReference>
<keyword evidence="11" id="KW-0238">DNA-binding</keyword>
<reference evidence="18 19" key="1">
    <citation type="submission" date="2025-04" db="UniProtKB">
        <authorList>
            <consortium name="RefSeq"/>
        </authorList>
    </citation>
    <scope>IDENTIFICATION</scope>
    <source>
        <tissue evidence="18 19">Whole body</tissue>
    </source>
</reference>
<organism evidence="17 20">
    <name type="scientific">Ceratina calcarata</name>
    <dbReference type="NCBI Taxonomy" id="156304"/>
    <lineage>
        <taxon>Eukaryota</taxon>
        <taxon>Metazoa</taxon>
        <taxon>Ecdysozoa</taxon>
        <taxon>Arthropoda</taxon>
        <taxon>Hexapoda</taxon>
        <taxon>Insecta</taxon>
        <taxon>Pterygota</taxon>
        <taxon>Neoptera</taxon>
        <taxon>Endopterygota</taxon>
        <taxon>Hymenoptera</taxon>
        <taxon>Apocrita</taxon>
        <taxon>Aculeata</taxon>
        <taxon>Apoidea</taxon>
        <taxon>Anthophila</taxon>
        <taxon>Apidae</taxon>
        <taxon>Ceratina</taxon>
        <taxon>Zadontomerus</taxon>
    </lineage>
</organism>
<evidence type="ECO:0000256" key="7">
    <source>
        <dbReference type="ARBA" id="ARBA00022722"/>
    </source>
</evidence>
<feature type="binding site" evidence="16">
    <location>
        <position position="114"/>
    </location>
    <ligand>
        <name>Mg(2+)</name>
        <dbReference type="ChEBI" id="CHEBI:18420"/>
    </ligand>
</feature>
<comment type="subunit">
    <text evidence="4">Ring-shaped heterooctamer of six TSN and two TSNAX subunits, DNA/RNA binding occurs inside the ring.</text>
</comment>
<evidence type="ECO:0000256" key="8">
    <source>
        <dbReference type="ARBA" id="ARBA00022759"/>
    </source>
</evidence>
<dbReference type="CTD" id="36110"/>
<evidence type="ECO:0000256" key="11">
    <source>
        <dbReference type="ARBA" id="ARBA00023125"/>
    </source>
</evidence>
<evidence type="ECO:0000256" key="12">
    <source>
        <dbReference type="ARBA" id="ARBA00023242"/>
    </source>
</evidence>
<evidence type="ECO:0000313" key="19">
    <source>
        <dbReference type="RefSeq" id="XP_026667167.1"/>
    </source>
</evidence>
<dbReference type="RefSeq" id="XP_017875557.1">
    <property type="nucleotide sequence ID" value="XM_018020068.2"/>
</dbReference>
<dbReference type="GO" id="GO:0003723">
    <property type="term" value="F:RNA binding"/>
    <property type="evidence" value="ECO:0007669"/>
    <property type="project" value="UniProtKB-KW"/>
</dbReference>
<evidence type="ECO:0000256" key="9">
    <source>
        <dbReference type="ARBA" id="ARBA00022801"/>
    </source>
</evidence>
<dbReference type="AlphaFoldDB" id="A0AAJ7RXX2"/>
<evidence type="ECO:0000313" key="20">
    <source>
        <dbReference type="RefSeq" id="XP_026667168.1"/>
    </source>
</evidence>
<dbReference type="GO" id="GO:0016787">
    <property type="term" value="F:hydrolase activity"/>
    <property type="evidence" value="ECO:0007669"/>
    <property type="project" value="UniProtKB-KW"/>
</dbReference>
<dbReference type="CDD" id="cd14819">
    <property type="entry name" value="Translin"/>
    <property type="match status" value="1"/>
</dbReference>
<evidence type="ECO:0000313" key="18">
    <source>
        <dbReference type="RefSeq" id="XP_017875557.1"/>
    </source>
</evidence>
<dbReference type="FunFam" id="1.20.58.190:FF:000001">
    <property type="entry name" value="Translin"/>
    <property type="match status" value="1"/>
</dbReference>
<evidence type="ECO:0000256" key="15">
    <source>
        <dbReference type="ARBA" id="ARBA00030513"/>
    </source>
</evidence>
<comment type="subcellular location">
    <subcellularLocation>
        <location evidence="2">Cytoplasm</location>
    </subcellularLocation>
    <subcellularLocation>
        <location evidence="1">Nucleus</location>
    </subcellularLocation>
</comment>
<gene>
    <name evidence="18 19 20" type="primary">LOC108622281</name>
</gene>
<evidence type="ECO:0000256" key="6">
    <source>
        <dbReference type="ARBA" id="ARBA00022490"/>
    </source>
</evidence>
<dbReference type="PANTHER" id="PTHR10741">
    <property type="entry name" value="TRANSLIN AND TRANSLIN ASSOCIATED PROTEIN X"/>
    <property type="match status" value="1"/>
</dbReference>
<comment type="function">
    <text evidence="14">Exhibits both single-stranded and double-stranded endoribonuclease activity. May act as an activator of RNA-induced silencing complex (RISC) by facilitating endonucleolytic cleavage of the siRNA passenger strand.</text>
</comment>
<evidence type="ECO:0000256" key="10">
    <source>
        <dbReference type="ARBA" id="ARBA00022884"/>
    </source>
</evidence>
<evidence type="ECO:0000256" key="2">
    <source>
        <dbReference type="ARBA" id="ARBA00004496"/>
    </source>
</evidence>
<dbReference type="GO" id="GO:0046872">
    <property type="term" value="F:metal ion binding"/>
    <property type="evidence" value="ECO:0007669"/>
    <property type="project" value="UniProtKB-KW"/>
</dbReference>